<reference evidence="2" key="1">
    <citation type="journal article" date="2014" name="Int. J. Syst. Evol. Microbiol.">
        <title>Complete genome sequence of Corynebacterium casei LMG S-19264T (=DSM 44701T), isolated from a smear-ripened cheese.</title>
        <authorList>
            <consortium name="US DOE Joint Genome Institute (JGI-PGF)"/>
            <person name="Walter F."/>
            <person name="Albersmeier A."/>
            <person name="Kalinowski J."/>
            <person name="Ruckert C."/>
        </authorList>
    </citation>
    <scope>NUCLEOTIDE SEQUENCE</scope>
    <source>
        <strain evidence="2">KCTC 32020</strain>
    </source>
</reference>
<sequence length="104" mass="10945">MTALAVLLALAAWPLLSLAMPRHQQDALGRTLPAARARALRAGGIVALAASLAGFLRAHGAELGAILWTLTLMLGSLAWVLALTAWSGRRAGATRARDARRRRG</sequence>
<dbReference type="EMBL" id="BNCF01000005">
    <property type="protein sequence ID" value="GHE30994.1"/>
    <property type="molecule type" value="Genomic_DNA"/>
</dbReference>
<dbReference type="Proteomes" id="UP000636453">
    <property type="component" value="Unassembled WGS sequence"/>
</dbReference>
<evidence type="ECO:0000256" key="1">
    <source>
        <dbReference type="SAM" id="Phobius"/>
    </source>
</evidence>
<keyword evidence="1" id="KW-0812">Transmembrane</keyword>
<keyword evidence="1" id="KW-0472">Membrane</keyword>
<keyword evidence="1" id="KW-1133">Transmembrane helix</keyword>
<name>A0A918Z031_9GAMM</name>
<dbReference type="Pfam" id="PF11804">
    <property type="entry name" value="DUF3325"/>
    <property type="match status" value="1"/>
</dbReference>
<evidence type="ECO:0000313" key="3">
    <source>
        <dbReference type="Proteomes" id="UP000636453"/>
    </source>
</evidence>
<feature type="transmembrane region" description="Helical" evidence="1">
    <location>
        <begin position="63"/>
        <end position="86"/>
    </location>
</feature>
<comment type="caution">
    <text evidence="2">The sequence shown here is derived from an EMBL/GenBank/DDBJ whole genome shotgun (WGS) entry which is preliminary data.</text>
</comment>
<reference evidence="2" key="2">
    <citation type="submission" date="2020-09" db="EMBL/GenBank/DDBJ databases">
        <authorList>
            <person name="Sun Q."/>
            <person name="Kim S."/>
        </authorList>
    </citation>
    <scope>NUCLEOTIDE SEQUENCE</scope>
    <source>
        <strain evidence="2">KCTC 32020</strain>
    </source>
</reference>
<dbReference type="InterPro" id="IPR021762">
    <property type="entry name" value="DUF3325"/>
</dbReference>
<accession>A0A918Z031</accession>
<gene>
    <name evidence="2" type="ORF">GCM10007167_11090</name>
</gene>
<dbReference type="AlphaFoldDB" id="A0A918Z031"/>
<evidence type="ECO:0000313" key="2">
    <source>
        <dbReference type="EMBL" id="GHE30994.1"/>
    </source>
</evidence>
<organism evidence="2 3">
    <name type="scientific">Vulcaniibacterium thermophilum</name>
    <dbReference type="NCBI Taxonomy" id="1169913"/>
    <lineage>
        <taxon>Bacteria</taxon>
        <taxon>Pseudomonadati</taxon>
        <taxon>Pseudomonadota</taxon>
        <taxon>Gammaproteobacteria</taxon>
        <taxon>Lysobacterales</taxon>
        <taxon>Lysobacteraceae</taxon>
        <taxon>Vulcaniibacterium</taxon>
    </lineage>
</organism>
<protein>
    <recommendedName>
        <fullName evidence="4">DUF3325 domain-containing protein</fullName>
    </recommendedName>
</protein>
<evidence type="ECO:0008006" key="4">
    <source>
        <dbReference type="Google" id="ProtNLM"/>
    </source>
</evidence>
<dbReference type="RefSeq" id="WP_186760878.1">
    <property type="nucleotide sequence ID" value="NZ_BNCF01000005.1"/>
</dbReference>
<feature type="transmembrane region" description="Helical" evidence="1">
    <location>
        <begin position="37"/>
        <end position="56"/>
    </location>
</feature>
<keyword evidence="3" id="KW-1185">Reference proteome</keyword>
<proteinExistence type="predicted"/>